<accession>A0A1X7VIP4</accession>
<evidence type="ECO:0008006" key="4">
    <source>
        <dbReference type="Google" id="ProtNLM"/>
    </source>
</evidence>
<feature type="binding site" evidence="2">
    <location>
        <position position="4"/>
    </location>
    <ligand>
        <name>Zn(2+)</name>
        <dbReference type="ChEBI" id="CHEBI:29105"/>
        <label>1</label>
    </ligand>
</feature>
<feature type="binding site" evidence="2">
    <location>
        <position position="6"/>
    </location>
    <ligand>
        <name>Zn(2+)</name>
        <dbReference type="ChEBI" id="CHEBI:29105"/>
        <label>1</label>
    </ligand>
</feature>
<dbReference type="OMA" id="GCATEWF"/>
<evidence type="ECO:0000313" key="3">
    <source>
        <dbReference type="EnsemblMetazoa" id="Aqu2.1.40221_001"/>
    </source>
</evidence>
<keyword evidence="2" id="KW-0862">Zinc</keyword>
<feature type="binding site" evidence="2">
    <location>
        <position position="47"/>
    </location>
    <ligand>
        <name>Zn(2+)</name>
        <dbReference type="ChEBI" id="CHEBI:29105"/>
        <label>2</label>
    </ligand>
</feature>
<feature type="binding site" evidence="2">
    <location>
        <position position="22"/>
    </location>
    <ligand>
        <name>Zn(2+)</name>
        <dbReference type="ChEBI" id="CHEBI:29105"/>
        <label>2</label>
    </ligand>
</feature>
<evidence type="ECO:0000256" key="1">
    <source>
        <dbReference type="ARBA" id="ARBA00022853"/>
    </source>
</evidence>
<dbReference type="PANTHER" id="PTHR10333:SF42">
    <property type="entry name" value="INHIBITOR OF GROWTH PROTEIN 5"/>
    <property type="match status" value="1"/>
</dbReference>
<sequence>TSYCCCDGPEEGSMVGCNNPSCVYQWFHLHVDCLGLESEPTSKHWYCPDCRNLPAFQRKTEKANK</sequence>
<keyword evidence="1" id="KW-0156">Chromatin regulator</keyword>
<dbReference type="PANTHER" id="PTHR10333">
    <property type="entry name" value="INHIBITOR OF GROWTH PROTEIN"/>
    <property type="match status" value="1"/>
</dbReference>
<dbReference type="InterPro" id="IPR011011">
    <property type="entry name" value="Znf_FYVE_PHD"/>
</dbReference>
<dbReference type="InterPro" id="IPR028651">
    <property type="entry name" value="ING_fam"/>
</dbReference>
<protein>
    <recommendedName>
        <fullName evidence="4">PHD-type domain-containing protein</fullName>
    </recommendedName>
</protein>
<dbReference type="InParanoid" id="A0A1X7VIP4"/>
<dbReference type="GO" id="GO:0046872">
    <property type="term" value="F:metal ion binding"/>
    <property type="evidence" value="ECO:0007669"/>
    <property type="project" value="UniProtKB-KW"/>
</dbReference>
<evidence type="ECO:0000256" key="2">
    <source>
        <dbReference type="PIRSR" id="PIRSR628651-51"/>
    </source>
</evidence>
<dbReference type="AlphaFoldDB" id="A0A1X7VIP4"/>
<reference evidence="3" key="1">
    <citation type="submission" date="2017-05" db="UniProtKB">
        <authorList>
            <consortium name="EnsemblMetazoa"/>
        </authorList>
    </citation>
    <scope>IDENTIFICATION</scope>
</reference>
<keyword evidence="2" id="KW-0479">Metal-binding</keyword>
<organism evidence="3">
    <name type="scientific">Amphimedon queenslandica</name>
    <name type="common">Sponge</name>
    <dbReference type="NCBI Taxonomy" id="400682"/>
    <lineage>
        <taxon>Eukaryota</taxon>
        <taxon>Metazoa</taxon>
        <taxon>Porifera</taxon>
        <taxon>Demospongiae</taxon>
        <taxon>Heteroscleromorpha</taxon>
        <taxon>Haplosclerida</taxon>
        <taxon>Niphatidae</taxon>
        <taxon>Amphimedon</taxon>
    </lineage>
</organism>
<dbReference type="SUPFAM" id="SSF57903">
    <property type="entry name" value="FYVE/PHD zinc finger"/>
    <property type="match status" value="1"/>
</dbReference>
<feature type="binding site" evidence="2">
    <location>
        <position position="50"/>
    </location>
    <ligand>
        <name>Zn(2+)</name>
        <dbReference type="ChEBI" id="CHEBI:29105"/>
        <label>2</label>
    </ligand>
</feature>
<dbReference type="Gene3D" id="3.30.40.10">
    <property type="entry name" value="Zinc/RING finger domain, C3HC4 (zinc finger)"/>
    <property type="match status" value="1"/>
</dbReference>
<proteinExistence type="predicted"/>
<feature type="binding site" evidence="2">
    <location>
        <position position="17"/>
    </location>
    <ligand>
        <name>Zn(2+)</name>
        <dbReference type="ChEBI" id="CHEBI:29105"/>
        <label>2</label>
    </ligand>
</feature>
<dbReference type="InterPro" id="IPR013083">
    <property type="entry name" value="Znf_RING/FYVE/PHD"/>
</dbReference>
<name>A0A1X7VIP4_AMPQE</name>
<dbReference type="STRING" id="400682.A0A1X7VIP4"/>
<feature type="binding site" evidence="2">
    <location>
        <position position="33"/>
    </location>
    <ligand>
        <name>Zn(2+)</name>
        <dbReference type="ChEBI" id="CHEBI:29105"/>
        <label>1</label>
    </ligand>
</feature>
<dbReference type="GO" id="GO:0006325">
    <property type="term" value="P:chromatin organization"/>
    <property type="evidence" value="ECO:0007669"/>
    <property type="project" value="UniProtKB-KW"/>
</dbReference>
<feature type="binding site" evidence="2">
    <location>
        <position position="28"/>
    </location>
    <ligand>
        <name>Zn(2+)</name>
        <dbReference type="ChEBI" id="CHEBI:29105"/>
        <label>1</label>
    </ligand>
</feature>
<dbReference type="EnsemblMetazoa" id="Aqu2.1.40221_001">
    <property type="protein sequence ID" value="Aqu2.1.40221_001"/>
    <property type="gene ID" value="Aqu2.1.40221"/>
</dbReference>